<evidence type="ECO:0000256" key="8">
    <source>
        <dbReference type="ARBA" id="ARBA00023040"/>
    </source>
</evidence>
<evidence type="ECO:0000256" key="1">
    <source>
        <dbReference type="ARBA" id="ARBA00004487"/>
    </source>
</evidence>
<dbReference type="InterPro" id="IPR000337">
    <property type="entry name" value="GPCR_3"/>
</dbReference>
<evidence type="ECO:0000256" key="10">
    <source>
        <dbReference type="ARBA" id="ARBA00023157"/>
    </source>
</evidence>
<evidence type="ECO:0000256" key="17">
    <source>
        <dbReference type="SAM" id="MobiDB-lite"/>
    </source>
</evidence>
<sequence length="796" mass="88896">MTLYKTKFLKFTALEMKVILQKEKKFAYKIVPRSSSNNGAFLRFKEALRANVGAINFPKDSRRGNGSSINLGTVPPPKVSIVLQGEIAKVMRNDRYIMSHPSTKVYRENVFSMTAFEHPPRDLSFKNKETKTDRQTKKHNLSSLGTVLIENDEKDEVGNLKASHEGTSGIDIDLRRVDIDQCPLPPGSNQLNIFAASDKCKKRTTKCVAIPGLGFRRGSYRCVCKRGFYYPDTKSTKRYYNGTVIEEEYEKLMMGEESQYAVEDSFECLPCAEGCESCVDGSPCVVSLNWLMRTAILILECCVIACLPAVALFTWKYGNVKVVRAASPVLLRVIVLGAFFIYCTTIVMYPQPNVITCTVRVWLREIGFSLTYGALMLKTWRISVIFRVKSAKAVKITDASLLKRLGIIVMIFSVFLSIRTLVAPPVVIVARTADDLKAYLCRTDWWDHSFTTLEVMFLIWGIRLCIVVRKTPSEFNESRFISMAIYNEFLLSVFLNVSMLFLQSPANPDLLYIIFFCHTQLTVTLLLCLIFGSKAYVVFRGYGKEDSAGKLSGPASKFLSKSSRPQGTSNQTNSISLQQGNFTEESDGTTEEFRRLIAQLDVLKEKNVLLGNHYLVSKIAAMQEAANRSEAQVSTIQAISTSIRLNDLNGSRTVVESELGISCEKDHKLIGKSNSIGLHEKKCQACIEKNGLRSKDQHRNSDPSSSTTSIRKGEYSNLKETDKEVRASDGKNDVGVSTSSKLIGTCEDIATETNPEPNGKENDAKDKSKSKSGHARTHAIVINLDDKSRFSEEVTV</sequence>
<feature type="domain" description="G-protein coupled receptors family 3 profile" evidence="19">
    <location>
        <begin position="292"/>
        <end position="539"/>
    </location>
</feature>
<feature type="compositionally biased region" description="Basic and acidic residues" evidence="17">
    <location>
        <begin position="758"/>
        <end position="769"/>
    </location>
</feature>
<evidence type="ECO:0000256" key="9">
    <source>
        <dbReference type="ARBA" id="ARBA00023136"/>
    </source>
</evidence>
<evidence type="ECO:0000259" key="19">
    <source>
        <dbReference type="PROSITE" id="PS50259"/>
    </source>
</evidence>
<feature type="transmembrane region" description="Helical" evidence="18">
    <location>
        <begin position="361"/>
        <end position="380"/>
    </location>
</feature>
<evidence type="ECO:0000313" key="20">
    <source>
        <dbReference type="EMBL" id="KAF7391017.1"/>
    </source>
</evidence>
<dbReference type="EMBL" id="JACSEA010000010">
    <property type="protein sequence ID" value="KAF7391017.1"/>
    <property type="molecule type" value="Genomic_DNA"/>
</dbReference>
<dbReference type="InterPro" id="IPR054714">
    <property type="entry name" value="GPR158_179_extracellular"/>
</dbReference>
<keyword evidence="5" id="KW-0732">Signal</keyword>
<evidence type="ECO:0000256" key="2">
    <source>
        <dbReference type="ARBA" id="ARBA00007242"/>
    </source>
</evidence>
<dbReference type="Pfam" id="PF00003">
    <property type="entry name" value="7tm_3"/>
    <property type="match status" value="1"/>
</dbReference>
<accession>A0A834JPP0</accession>
<comment type="similarity">
    <text evidence="2">Belongs to the G-protein coupled receptor 3 family.</text>
</comment>
<dbReference type="AlphaFoldDB" id="A0A834JPP0"/>
<feature type="transmembrane region" description="Helical" evidence="18">
    <location>
        <begin position="401"/>
        <end position="430"/>
    </location>
</feature>
<feature type="transmembrane region" description="Helical" evidence="18">
    <location>
        <begin position="450"/>
        <end position="468"/>
    </location>
</feature>
<evidence type="ECO:0000256" key="3">
    <source>
        <dbReference type="ARBA" id="ARBA00022475"/>
    </source>
</evidence>
<feature type="transmembrane region" description="Helical" evidence="18">
    <location>
        <begin position="329"/>
        <end position="349"/>
    </location>
</feature>
<name>A0A834JPP0_VESVU</name>
<feature type="region of interest" description="Disordered" evidence="17">
    <location>
        <begin position="693"/>
        <end position="780"/>
    </location>
</feature>
<dbReference type="PRINTS" id="PR00248">
    <property type="entry name" value="GPCRMGR"/>
</dbReference>
<dbReference type="PANTHER" id="PTHR32546">
    <property type="entry name" value="G-PROTEIN COUPLED RECEPTOR 158-RELATED"/>
    <property type="match status" value="1"/>
</dbReference>
<keyword evidence="3" id="KW-1003">Cell membrane</keyword>
<feature type="transmembrane region" description="Helical" evidence="18">
    <location>
        <begin position="510"/>
        <end position="532"/>
    </location>
</feature>
<dbReference type="InterPro" id="IPR017978">
    <property type="entry name" value="GPCR_3_C"/>
</dbReference>
<proteinExistence type="inferred from homology"/>
<feature type="region of interest" description="Disordered" evidence="17">
    <location>
        <begin position="548"/>
        <end position="587"/>
    </location>
</feature>
<keyword evidence="13" id="KW-0807">Transducer</keyword>
<feature type="compositionally biased region" description="Polar residues" evidence="17">
    <location>
        <begin position="559"/>
        <end position="583"/>
    </location>
</feature>
<keyword evidence="15" id="KW-0966">Cell projection</keyword>
<dbReference type="CDD" id="cd15293">
    <property type="entry name" value="7tmC_GPR158-like"/>
    <property type="match status" value="1"/>
</dbReference>
<evidence type="ECO:0000256" key="15">
    <source>
        <dbReference type="ARBA" id="ARBA00023273"/>
    </source>
</evidence>
<evidence type="ECO:0000256" key="12">
    <source>
        <dbReference type="ARBA" id="ARBA00023180"/>
    </source>
</evidence>
<dbReference type="Proteomes" id="UP000614350">
    <property type="component" value="Unassembled WGS sequence"/>
</dbReference>
<protein>
    <recommendedName>
        <fullName evidence="19">G-protein coupled receptors family 3 profile domain-containing protein</fullName>
    </recommendedName>
</protein>
<dbReference type="GO" id="GO:0043005">
    <property type="term" value="C:neuron projection"/>
    <property type="evidence" value="ECO:0007669"/>
    <property type="project" value="UniProtKB-SubCell"/>
</dbReference>
<keyword evidence="8" id="KW-0297">G-protein coupled receptor</keyword>
<evidence type="ECO:0000256" key="13">
    <source>
        <dbReference type="ARBA" id="ARBA00023224"/>
    </source>
</evidence>
<keyword evidence="6 18" id="KW-1133">Transmembrane helix</keyword>
<evidence type="ECO:0000256" key="14">
    <source>
        <dbReference type="ARBA" id="ARBA00023257"/>
    </source>
</evidence>
<reference evidence="20" key="1">
    <citation type="journal article" date="2020" name="G3 (Bethesda)">
        <title>High-Quality Assemblies for Three Invasive Social Wasps from the &lt;i&gt;Vespula&lt;/i&gt; Genus.</title>
        <authorList>
            <person name="Harrop T.W.R."/>
            <person name="Guhlin J."/>
            <person name="McLaughlin G.M."/>
            <person name="Permina E."/>
            <person name="Stockwell P."/>
            <person name="Gilligan J."/>
            <person name="Le Lec M.F."/>
            <person name="Gruber M.A.M."/>
            <person name="Quinn O."/>
            <person name="Lovegrove M."/>
            <person name="Duncan E.J."/>
            <person name="Remnant E.J."/>
            <person name="Van Eeckhoven J."/>
            <person name="Graham B."/>
            <person name="Knapp R.A."/>
            <person name="Langford K.W."/>
            <person name="Kronenberg Z."/>
            <person name="Press M.O."/>
            <person name="Eacker S.M."/>
            <person name="Wilson-Rankin E.E."/>
            <person name="Purcell J."/>
            <person name="Lester P.J."/>
            <person name="Dearden P.K."/>
        </authorList>
    </citation>
    <scope>NUCLEOTIDE SEQUENCE</scope>
    <source>
        <strain evidence="20">Marl-1</strain>
    </source>
</reference>
<dbReference type="GO" id="GO:0004930">
    <property type="term" value="F:G protein-coupled receptor activity"/>
    <property type="evidence" value="ECO:0007669"/>
    <property type="project" value="UniProtKB-KW"/>
</dbReference>
<evidence type="ECO:0000256" key="5">
    <source>
        <dbReference type="ARBA" id="ARBA00022729"/>
    </source>
</evidence>
<evidence type="ECO:0000256" key="4">
    <source>
        <dbReference type="ARBA" id="ARBA00022692"/>
    </source>
</evidence>
<dbReference type="GO" id="GO:0045211">
    <property type="term" value="C:postsynaptic membrane"/>
    <property type="evidence" value="ECO:0007669"/>
    <property type="project" value="UniProtKB-SubCell"/>
</dbReference>
<dbReference type="PROSITE" id="PS50259">
    <property type="entry name" value="G_PROTEIN_RECEP_F3_4"/>
    <property type="match status" value="1"/>
</dbReference>
<feature type="transmembrane region" description="Helical" evidence="18">
    <location>
        <begin position="480"/>
        <end position="504"/>
    </location>
</feature>
<keyword evidence="9 18" id="KW-0472">Membrane</keyword>
<dbReference type="PANTHER" id="PTHR32546:SF29">
    <property type="entry name" value="G-PROTEIN COUPLED RECEPTORS FAMILY 3 PROFILE DOMAIN-CONTAINING PROTEIN"/>
    <property type="match status" value="1"/>
</dbReference>
<keyword evidence="14" id="KW-0628">Postsynaptic cell membrane</keyword>
<keyword evidence="10" id="KW-1015">Disulfide bond</keyword>
<dbReference type="Pfam" id="PF22572">
    <property type="entry name" value="GPR158_179_EC"/>
    <property type="match status" value="1"/>
</dbReference>
<evidence type="ECO:0000256" key="16">
    <source>
        <dbReference type="ARBA" id="ARBA00034104"/>
    </source>
</evidence>
<keyword evidence="21" id="KW-1185">Reference proteome</keyword>
<evidence type="ECO:0000256" key="18">
    <source>
        <dbReference type="SAM" id="Phobius"/>
    </source>
</evidence>
<feature type="compositionally biased region" description="Basic and acidic residues" evidence="17">
    <location>
        <begin position="711"/>
        <end position="732"/>
    </location>
</feature>
<dbReference type="InterPro" id="IPR043458">
    <property type="entry name" value="GPR158/179"/>
</dbReference>
<comment type="caution">
    <text evidence="20">The sequence shown here is derived from an EMBL/GenBank/DDBJ whole genome shotgun (WGS) entry which is preliminary data.</text>
</comment>
<feature type="transmembrane region" description="Helical" evidence="18">
    <location>
        <begin position="290"/>
        <end position="317"/>
    </location>
</feature>
<organism evidence="20 21">
    <name type="scientific">Vespula vulgaris</name>
    <name type="common">Yellow jacket</name>
    <name type="synonym">Wasp</name>
    <dbReference type="NCBI Taxonomy" id="7454"/>
    <lineage>
        <taxon>Eukaryota</taxon>
        <taxon>Metazoa</taxon>
        <taxon>Ecdysozoa</taxon>
        <taxon>Arthropoda</taxon>
        <taxon>Hexapoda</taxon>
        <taxon>Insecta</taxon>
        <taxon>Pterygota</taxon>
        <taxon>Neoptera</taxon>
        <taxon>Endopterygota</taxon>
        <taxon>Hymenoptera</taxon>
        <taxon>Apocrita</taxon>
        <taxon>Aculeata</taxon>
        <taxon>Vespoidea</taxon>
        <taxon>Vespidae</taxon>
        <taxon>Vespinae</taxon>
        <taxon>Vespula</taxon>
    </lineage>
</organism>
<keyword evidence="11" id="KW-0675">Receptor</keyword>
<gene>
    <name evidence="20" type="ORF">HZH66_009497</name>
</gene>
<evidence type="ECO:0000256" key="7">
    <source>
        <dbReference type="ARBA" id="ARBA00023018"/>
    </source>
</evidence>
<comment type="subcellular location">
    <subcellularLocation>
        <location evidence="1">Cell projection</location>
        <location evidence="1">Neuron projection</location>
    </subcellularLocation>
    <subcellularLocation>
        <location evidence="16">Postsynaptic cell membrane</location>
        <topology evidence="16">Multi-pass membrane protein</topology>
    </subcellularLocation>
</comment>
<keyword evidence="7" id="KW-0770">Synapse</keyword>
<evidence type="ECO:0000256" key="11">
    <source>
        <dbReference type="ARBA" id="ARBA00023170"/>
    </source>
</evidence>
<evidence type="ECO:0000256" key="6">
    <source>
        <dbReference type="ARBA" id="ARBA00022989"/>
    </source>
</evidence>
<keyword evidence="12" id="KW-0325">Glycoprotein</keyword>
<evidence type="ECO:0000313" key="21">
    <source>
        <dbReference type="Proteomes" id="UP000614350"/>
    </source>
</evidence>
<keyword evidence="4 18" id="KW-0812">Transmembrane</keyword>